<protein>
    <submittedName>
        <fullName evidence="1">Uncharacterized protein</fullName>
    </submittedName>
</protein>
<reference evidence="1 2" key="1">
    <citation type="submission" date="2012-01" db="EMBL/GenBank/DDBJ databases">
        <title>Complete sequence of chromosome of Clostridium pasteurianum BC1.</title>
        <authorList>
            <consortium name="US DOE Joint Genome Institute"/>
            <person name="Lucas S."/>
            <person name="Han J."/>
            <person name="Lapidus A."/>
            <person name="Cheng J.-F."/>
            <person name="Goodwin L."/>
            <person name="Pitluck S."/>
            <person name="Peters L."/>
            <person name="Mikhailova N."/>
            <person name="Teshima H."/>
            <person name="Detter J.C."/>
            <person name="Han C."/>
            <person name="Tapia R."/>
            <person name="Land M."/>
            <person name="Hauser L."/>
            <person name="Kyrpides N."/>
            <person name="Ivanova N."/>
            <person name="Pagani I."/>
            <person name="Dunn J."/>
            <person name="Taghavi S."/>
            <person name="Francis A."/>
            <person name="van der Lelie D."/>
            <person name="Woyke T."/>
        </authorList>
    </citation>
    <scope>NUCLEOTIDE SEQUENCE [LARGE SCALE GENOMIC DNA]</scope>
    <source>
        <strain evidence="1 2">BC1</strain>
    </source>
</reference>
<dbReference type="eggNOG" id="ENOG50315GN">
    <property type="taxonomic scope" value="Bacteria"/>
</dbReference>
<dbReference type="RefSeq" id="WP_015615872.1">
    <property type="nucleotide sequence ID" value="NC_021182.1"/>
</dbReference>
<dbReference type="AlphaFoldDB" id="R4KD85"/>
<keyword evidence="2" id="KW-1185">Reference proteome</keyword>
<evidence type="ECO:0000313" key="1">
    <source>
        <dbReference type="EMBL" id="AGK97575.1"/>
    </source>
</evidence>
<evidence type="ECO:0000313" key="2">
    <source>
        <dbReference type="Proteomes" id="UP000013523"/>
    </source>
</evidence>
<dbReference type="Proteomes" id="UP000013523">
    <property type="component" value="Chromosome"/>
</dbReference>
<organism evidence="1 2">
    <name type="scientific">Clostridium pasteurianum BC1</name>
    <dbReference type="NCBI Taxonomy" id="86416"/>
    <lineage>
        <taxon>Bacteria</taxon>
        <taxon>Bacillati</taxon>
        <taxon>Bacillota</taxon>
        <taxon>Clostridia</taxon>
        <taxon>Eubacteriales</taxon>
        <taxon>Clostridiaceae</taxon>
        <taxon>Clostridium</taxon>
    </lineage>
</organism>
<name>R4KD85_CLOPA</name>
<dbReference type="HOGENOM" id="CLU_3166528_0_0_9"/>
<gene>
    <name evidence="1" type="ORF">Clopa_2730</name>
</gene>
<dbReference type="PATRIC" id="fig|86416.3.peg.2718"/>
<dbReference type="KEGG" id="cpas:Clopa_2730"/>
<sequence length="47" mass="5677">MKKFTTRTYRSKEQFIKASKKLEKKGYKVLNVSEVDRKHVVEYQTKP</sequence>
<proteinExistence type="predicted"/>
<dbReference type="EMBL" id="CP003261">
    <property type="protein sequence ID" value="AGK97575.1"/>
    <property type="molecule type" value="Genomic_DNA"/>
</dbReference>
<accession>R4KD85</accession>